<dbReference type="InterPro" id="IPR002104">
    <property type="entry name" value="Integrase_catalytic"/>
</dbReference>
<dbReference type="InterPro" id="IPR013762">
    <property type="entry name" value="Integrase-like_cat_sf"/>
</dbReference>
<reference evidence="7" key="1">
    <citation type="submission" date="2016-10" db="EMBL/GenBank/DDBJ databases">
        <authorList>
            <person name="Varghese N."/>
            <person name="Submissions S."/>
        </authorList>
    </citation>
    <scope>NUCLEOTIDE SEQUENCE [LARGE SCALE GENOMIC DNA]</scope>
    <source>
        <strain evidence="7">DUS833</strain>
    </source>
</reference>
<keyword evidence="4" id="KW-0233">DNA recombination</keyword>
<dbReference type="PROSITE" id="PS51898">
    <property type="entry name" value="TYR_RECOMBINASE"/>
    <property type="match status" value="1"/>
</dbReference>
<dbReference type="AlphaFoldDB" id="A0A1H1KKK9"/>
<dbReference type="Pfam" id="PF00589">
    <property type="entry name" value="Phage_integrase"/>
    <property type="match status" value="1"/>
</dbReference>
<dbReference type="Proteomes" id="UP000199365">
    <property type="component" value="Unassembled WGS sequence"/>
</dbReference>
<organism evidence="6 7">
    <name type="scientific">Paraburkholderia tuberum</name>
    <dbReference type="NCBI Taxonomy" id="157910"/>
    <lineage>
        <taxon>Bacteria</taxon>
        <taxon>Pseudomonadati</taxon>
        <taxon>Pseudomonadota</taxon>
        <taxon>Betaproteobacteria</taxon>
        <taxon>Burkholderiales</taxon>
        <taxon>Burkholderiaceae</taxon>
        <taxon>Paraburkholderia</taxon>
    </lineage>
</organism>
<sequence length="315" mass="35646">MNTLRESLKQYVDLRRAFGTKYQEPAQTLGYFVDFMERKGARLITTKLAMQWAMQPQGVQHATWARRLTMVRRFACWLSASEPLTQVPPPRLIAGRRRRKPPYIFSDDEIARLMSAAAELSSPSGLRAATYTTLIGLYAATGLRPGEAWALDRSDVDLRSGILTTRQSKFGKSRLVPVTESTRLALERYQQRRVECAPQTRSEAFFLSERGRRLNATSVRRTFVKVSRTVGLRIDVGNGRVGHGPRLQDIRHSFATRTLIDWYRGGLDVTLELPKLATYLGHVDVGHTYWYVEGVPELLGLAAERLGSHVSRGRV</sequence>
<proteinExistence type="inferred from homology"/>
<evidence type="ECO:0000313" key="7">
    <source>
        <dbReference type="Proteomes" id="UP000199365"/>
    </source>
</evidence>
<protein>
    <submittedName>
        <fullName evidence="6">Site-specific recombinase XerD</fullName>
    </submittedName>
</protein>
<dbReference type="Gene3D" id="1.10.443.10">
    <property type="entry name" value="Intergrase catalytic core"/>
    <property type="match status" value="1"/>
</dbReference>
<name>A0A1H1KKK9_9BURK</name>
<dbReference type="InterPro" id="IPR050090">
    <property type="entry name" value="Tyrosine_recombinase_XerCD"/>
</dbReference>
<gene>
    <name evidence="6" type="ORF">SAMN05445850_8305</name>
</gene>
<evidence type="ECO:0000313" key="6">
    <source>
        <dbReference type="EMBL" id="SDR62612.1"/>
    </source>
</evidence>
<dbReference type="PANTHER" id="PTHR30349">
    <property type="entry name" value="PHAGE INTEGRASE-RELATED"/>
    <property type="match status" value="1"/>
</dbReference>
<dbReference type="PANTHER" id="PTHR30349:SF41">
    <property type="entry name" value="INTEGRASE_RECOMBINASE PROTEIN MJ0367-RELATED"/>
    <property type="match status" value="1"/>
</dbReference>
<dbReference type="GO" id="GO:0015074">
    <property type="term" value="P:DNA integration"/>
    <property type="evidence" value="ECO:0007669"/>
    <property type="project" value="UniProtKB-KW"/>
</dbReference>
<keyword evidence="7" id="KW-1185">Reference proteome</keyword>
<dbReference type="CDD" id="cd00797">
    <property type="entry name" value="INT_RitB_C_like"/>
    <property type="match status" value="1"/>
</dbReference>
<evidence type="ECO:0000256" key="4">
    <source>
        <dbReference type="ARBA" id="ARBA00023172"/>
    </source>
</evidence>
<evidence type="ECO:0000259" key="5">
    <source>
        <dbReference type="PROSITE" id="PS51898"/>
    </source>
</evidence>
<dbReference type="InterPro" id="IPR011010">
    <property type="entry name" value="DNA_brk_join_enz"/>
</dbReference>
<feature type="domain" description="Tyr recombinase" evidence="5">
    <location>
        <begin position="100"/>
        <end position="304"/>
    </location>
</feature>
<accession>A0A1H1KKK9</accession>
<dbReference type="SUPFAM" id="SSF56349">
    <property type="entry name" value="DNA breaking-rejoining enzymes"/>
    <property type="match status" value="1"/>
</dbReference>
<dbReference type="EMBL" id="FNKX01000005">
    <property type="protein sequence ID" value="SDR62612.1"/>
    <property type="molecule type" value="Genomic_DNA"/>
</dbReference>
<dbReference type="STRING" id="157910.SAMN05445850_8305"/>
<comment type="similarity">
    <text evidence="1">Belongs to the 'phage' integrase family.</text>
</comment>
<dbReference type="RefSeq" id="WP_090812716.1">
    <property type="nucleotide sequence ID" value="NZ_FNKX01000005.1"/>
</dbReference>
<keyword evidence="3" id="KW-0238">DNA-binding</keyword>
<evidence type="ECO:0000256" key="1">
    <source>
        <dbReference type="ARBA" id="ARBA00008857"/>
    </source>
</evidence>
<dbReference type="GO" id="GO:0006310">
    <property type="term" value="P:DNA recombination"/>
    <property type="evidence" value="ECO:0007669"/>
    <property type="project" value="UniProtKB-KW"/>
</dbReference>
<dbReference type="GO" id="GO:0003677">
    <property type="term" value="F:DNA binding"/>
    <property type="evidence" value="ECO:0007669"/>
    <property type="project" value="UniProtKB-KW"/>
</dbReference>
<keyword evidence="2" id="KW-0229">DNA integration</keyword>
<evidence type="ECO:0000256" key="3">
    <source>
        <dbReference type="ARBA" id="ARBA00023125"/>
    </source>
</evidence>
<evidence type="ECO:0000256" key="2">
    <source>
        <dbReference type="ARBA" id="ARBA00022908"/>
    </source>
</evidence>